<dbReference type="Gene3D" id="3.30.565.10">
    <property type="entry name" value="Histidine kinase-like ATPase, C-terminal domain"/>
    <property type="match status" value="1"/>
</dbReference>
<evidence type="ECO:0000256" key="3">
    <source>
        <dbReference type="ARBA" id="ARBA00022553"/>
    </source>
</evidence>
<dbReference type="InterPro" id="IPR004358">
    <property type="entry name" value="Sig_transdc_His_kin-like_C"/>
</dbReference>
<dbReference type="SMART" id="SM00387">
    <property type="entry name" value="HATPase_c"/>
    <property type="match status" value="1"/>
</dbReference>
<dbReference type="RefSeq" id="WP_062944259.1">
    <property type="nucleotide sequence ID" value="NZ_CP171844.1"/>
</dbReference>
<dbReference type="InterPro" id="IPR036890">
    <property type="entry name" value="HATPase_C_sf"/>
</dbReference>
<sequence length="354" mass="38129">MRREFLRYLLETPVLWLGVVAFSILIFIADTVTDLEIAFAVLYVSVILISVRSGRPRAVIAVGAGCVILTVSSYLLTPRGDPESGLMNCALSLLAIGATTYLAIRIEAGEARARQAQSELARMSRVMIMGELGASIAHEVSQPVTAIAANGNAALRWLSASPANQDEALRAIDRIVKDADRAGEVIGRVRRLVARASPSRDSIDMAEAVTEALALIRNEIRRNDILLHTELANDLPAVTGDRVQLQQVVLNFVFNAIEAMSGVDTERRELLVSAATDGRKVTVSVRDSGVGVPPSDLDRIFQAFYTTKPTGTGMGLAICRSIIEMHGGTIYAAPNFPRGTVFGFTLPLDARTRG</sequence>
<dbReference type="Gene3D" id="1.10.287.130">
    <property type="match status" value="1"/>
</dbReference>
<feature type="transmembrane region" description="Helical" evidence="9">
    <location>
        <begin position="35"/>
        <end position="51"/>
    </location>
</feature>
<dbReference type="SMART" id="SM00388">
    <property type="entry name" value="HisKA"/>
    <property type="match status" value="1"/>
</dbReference>
<dbReference type="EMBL" id="LVYU01000130">
    <property type="protein sequence ID" value="KZA97741.1"/>
    <property type="molecule type" value="Genomic_DNA"/>
</dbReference>
<dbReference type="PANTHER" id="PTHR43065:SF10">
    <property type="entry name" value="PEROXIDE STRESS-ACTIVATED HISTIDINE KINASE MAK3"/>
    <property type="match status" value="1"/>
</dbReference>
<reference evidence="11" key="1">
    <citation type="submission" date="2016-03" db="EMBL/GenBank/DDBJ databases">
        <title>Microsymbionts genomes from the relict species Vavilovia formosa.</title>
        <authorList>
            <person name="Chirak E."/>
            <person name="Kimeklis A."/>
            <person name="Kopat V."/>
            <person name="Andronov E."/>
        </authorList>
    </citation>
    <scope>NUCLEOTIDE SEQUENCE [LARGE SCALE GENOMIC DNA]</scope>
    <source>
        <strain evidence="11">Vaf12</strain>
    </source>
</reference>
<protein>
    <recommendedName>
        <fullName evidence="2">histidine kinase</fullName>
        <ecNumber evidence="2">2.7.13.3</ecNumber>
    </recommendedName>
</protein>
<comment type="caution">
    <text evidence="11">The sequence shown here is derived from an EMBL/GenBank/DDBJ whole genome shotgun (WGS) entry which is preliminary data.</text>
</comment>
<dbReference type="GO" id="GO:0005524">
    <property type="term" value="F:ATP binding"/>
    <property type="evidence" value="ECO:0007669"/>
    <property type="project" value="UniProtKB-KW"/>
</dbReference>
<dbReference type="FunFam" id="3.30.565.10:FF:000042">
    <property type="entry name" value="Two-component sensor histidine kinase KdpD"/>
    <property type="match status" value="1"/>
</dbReference>
<dbReference type="Pfam" id="PF02518">
    <property type="entry name" value="HATPase_c"/>
    <property type="match status" value="1"/>
</dbReference>
<comment type="catalytic activity">
    <reaction evidence="1">
        <text>ATP + protein L-histidine = ADP + protein N-phospho-L-histidine.</text>
        <dbReference type="EC" id="2.7.13.3"/>
    </reaction>
</comment>
<dbReference type="SUPFAM" id="SSF47384">
    <property type="entry name" value="Homodimeric domain of signal transducing histidine kinase"/>
    <property type="match status" value="1"/>
</dbReference>
<evidence type="ECO:0000256" key="9">
    <source>
        <dbReference type="SAM" id="Phobius"/>
    </source>
</evidence>
<keyword evidence="9" id="KW-0472">Membrane</keyword>
<feature type="transmembrane region" description="Helical" evidence="9">
    <location>
        <begin position="58"/>
        <end position="78"/>
    </location>
</feature>
<dbReference type="InterPro" id="IPR005467">
    <property type="entry name" value="His_kinase_dom"/>
</dbReference>
<dbReference type="EC" id="2.7.13.3" evidence="2"/>
<keyword evidence="9" id="KW-0812">Transmembrane</keyword>
<evidence type="ECO:0000256" key="2">
    <source>
        <dbReference type="ARBA" id="ARBA00012438"/>
    </source>
</evidence>
<name>A0A154IBD1_RHILE</name>
<dbReference type="PROSITE" id="PS50109">
    <property type="entry name" value="HIS_KIN"/>
    <property type="match status" value="1"/>
</dbReference>
<proteinExistence type="predicted"/>
<evidence type="ECO:0000256" key="8">
    <source>
        <dbReference type="ARBA" id="ARBA00023012"/>
    </source>
</evidence>
<keyword evidence="9" id="KW-1133">Transmembrane helix</keyword>
<dbReference type="CDD" id="cd00082">
    <property type="entry name" value="HisKA"/>
    <property type="match status" value="1"/>
</dbReference>
<organism evidence="11">
    <name type="scientific">Rhizobium leguminosarum</name>
    <dbReference type="NCBI Taxonomy" id="384"/>
    <lineage>
        <taxon>Bacteria</taxon>
        <taxon>Pseudomonadati</taxon>
        <taxon>Pseudomonadota</taxon>
        <taxon>Alphaproteobacteria</taxon>
        <taxon>Hyphomicrobiales</taxon>
        <taxon>Rhizobiaceae</taxon>
        <taxon>Rhizobium/Agrobacterium group</taxon>
        <taxon>Rhizobium</taxon>
    </lineage>
</organism>
<dbReference type="PRINTS" id="PR00344">
    <property type="entry name" value="BCTRLSENSOR"/>
</dbReference>
<keyword evidence="3" id="KW-0597">Phosphoprotein</keyword>
<keyword evidence="7" id="KW-0067">ATP-binding</keyword>
<dbReference type="AlphaFoldDB" id="A0A154IBD1"/>
<dbReference type="GO" id="GO:0004674">
    <property type="term" value="F:protein serine/threonine kinase activity"/>
    <property type="evidence" value="ECO:0007669"/>
    <property type="project" value="UniProtKB-KW"/>
</dbReference>
<evidence type="ECO:0000256" key="4">
    <source>
        <dbReference type="ARBA" id="ARBA00022679"/>
    </source>
</evidence>
<dbReference type="InterPro" id="IPR003661">
    <property type="entry name" value="HisK_dim/P_dom"/>
</dbReference>
<feature type="transmembrane region" description="Helical" evidence="9">
    <location>
        <begin position="12"/>
        <end position="29"/>
    </location>
</feature>
<dbReference type="GO" id="GO:0042802">
    <property type="term" value="F:identical protein binding"/>
    <property type="evidence" value="ECO:0007669"/>
    <property type="project" value="UniProtKB-ARBA"/>
</dbReference>
<dbReference type="InterPro" id="IPR003594">
    <property type="entry name" value="HATPase_dom"/>
</dbReference>
<evidence type="ECO:0000256" key="5">
    <source>
        <dbReference type="ARBA" id="ARBA00022741"/>
    </source>
</evidence>
<dbReference type="SUPFAM" id="SSF55874">
    <property type="entry name" value="ATPase domain of HSP90 chaperone/DNA topoisomerase II/histidine kinase"/>
    <property type="match status" value="1"/>
</dbReference>
<feature type="domain" description="Histidine kinase" evidence="10">
    <location>
        <begin position="135"/>
        <end position="350"/>
    </location>
</feature>
<keyword evidence="8" id="KW-0902">Two-component regulatory system</keyword>
<keyword evidence="4" id="KW-0808">Transferase</keyword>
<evidence type="ECO:0000256" key="1">
    <source>
        <dbReference type="ARBA" id="ARBA00000085"/>
    </source>
</evidence>
<gene>
    <name evidence="11" type="ORF">A4A59_29885</name>
</gene>
<evidence type="ECO:0000256" key="6">
    <source>
        <dbReference type="ARBA" id="ARBA00022777"/>
    </source>
</evidence>
<keyword evidence="6 11" id="KW-0418">Kinase</keyword>
<evidence type="ECO:0000313" key="11">
    <source>
        <dbReference type="EMBL" id="KZA97741.1"/>
    </source>
</evidence>
<dbReference type="InterPro" id="IPR036097">
    <property type="entry name" value="HisK_dim/P_sf"/>
</dbReference>
<evidence type="ECO:0000256" key="7">
    <source>
        <dbReference type="ARBA" id="ARBA00022840"/>
    </source>
</evidence>
<dbReference type="GO" id="GO:0000155">
    <property type="term" value="F:phosphorelay sensor kinase activity"/>
    <property type="evidence" value="ECO:0007669"/>
    <property type="project" value="InterPro"/>
</dbReference>
<keyword evidence="11" id="KW-0723">Serine/threonine-protein kinase</keyword>
<accession>A0A154IBD1</accession>
<dbReference type="PANTHER" id="PTHR43065">
    <property type="entry name" value="SENSOR HISTIDINE KINASE"/>
    <property type="match status" value="1"/>
</dbReference>
<evidence type="ECO:0000259" key="10">
    <source>
        <dbReference type="PROSITE" id="PS50109"/>
    </source>
</evidence>
<keyword evidence="5" id="KW-0547">Nucleotide-binding</keyword>